<dbReference type="PANTHER" id="PTHR11375">
    <property type="entry name" value="ACIDIC LEUCINE-RICH NUCLEAR PHOSPHOPROTEIN 32"/>
    <property type="match status" value="1"/>
</dbReference>
<dbReference type="GO" id="GO:0042393">
    <property type="term" value="F:histone binding"/>
    <property type="evidence" value="ECO:0007669"/>
    <property type="project" value="TreeGrafter"/>
</dbReference>
<comment type="subcellular location">
    <subcellularLocation>
        <location evidence="4">Nucleus</location>
    </subcellularLocation>
</comment>
<dbReference type="GO" id="GO:0005634">
    <property type="term" value="C:nucleus"/>
    <property type="evidence" value="ECO:0007669"/>
    <property type="project" value="UniProtKB-SubCell"/>
</dbReference>
<dbReference type="SUPFAM" id="SSF52058">
    <property type="entry name" value="L domain-like"/>
    <property type="match status" value="1"/>
</dbReference>
<dbReference type="PANTHER" id="PTHR11375:SF22">
    <property type="entry name" value="ACIDIC LEUCINE-RICH NUCLEAR PHOSPHOPROTEIN 32 FAMILY MEMBER B"/>
    <property type="match status" value="1"/>
</dbReference>
<evidence type="ECO:0000256" key="5">
    <source>
        <dbReference type="SAM" id="MobiDB-lite"/>
    </source>
</evidence>
<feature type="region of interest" description="Disordered" evidence="5">
    <location>
        <begin position="151"/>
        <end position="250"/>
    </location>
</feature>
<gene>
    <name evidence="6" type="ORF">COCON_G00060080</name>
</gene>
<accession>A0A9Q1I1N9</accession>
<dbReference type="Pfam" id="PF14580">
    <property type="entry name" value="LRR_9"/>
    <property type="match status" value="1"/>
</dbReference>
<dbReference type="FunFam" id="3.80.10.10:FF:000003">
    <property type="entry name" value="Acidic leucine-rich nuclear phosphoprotein 32 family member A"/>
    <property type="match status" value="1"/>
</dbReference>
<comment type="function">
    <text evidence="4">Multifunctional protein that is involved in the regulation of many processes.</text>
</comment>
<evidence type="ECO:0000256" key="4">
    <source>
        <dbReference type="RuleBase" id="RU369103"/>
    </source>
</evidence>
<dbReference type="InterPro" id="IPR045081">
    <property type="entry name" value="AN32"/>
</dbReference>
<proteinExistence type="inferred from homology"/>
<keyword evidence="2" id="KW-0677">Repeat</keyword>
<evidence type="ECO:0000313" key="6">
    <source>
        <dbReference type="EMBL" id="KAJ8278942.1"/>
    </source>
</evidence>
<feature type="compositionally biased region" description="Acidic residues" evidence="5">
    <location>
        <begin position="237"/>
        <end position="250"/>
    </location>
</feature>
<dbReference type="InterPro" id="IPR032675">
    <property type="entry name" value="LRR_dom_sf"/>
</dbReference>
<protein>
    <recommendedName>
        <fullName evidence="4">Acidic leucine-rich nuclear phosphoprotein 32 family member</fullName>
    </recommendedName>
</protein>
<name>A0A9Q1I1N9_CONCO</name>
<dbReference type="PROSITE" id="PS51450">
    <property type="entry name" value="LRR"/>
    <property type="match status" value="1"/>
</dbReference>
<dbReference type="Proteomes" id="UP001152803">
    <property type="component" value="Unassembled WGS sequence"/>
</dbReference>
<reference evidence="6" key="1">
    <citation type="journal article" date="2023" name="Science">
        <title>Genome structures resolve the early diversification of teleost fishes.</title>
        <authorList>
            <person name="Parey E."/>
            <person name="Louis A."/>
            <person name="Montfort J."/>
            <person name="Bouchez O."/>
            <person name="Roques C."/>
            <person name="Iampietro C."/>
            <person name="Lluch J."/>
            <person name="Castinel A."/>
            <person name="Donnadieu C."/>
            <person name="Desvignes T."/>
            <person name="Floi Bucao C."/>
            <person name="Jouanno E."/>
            <person name="Wen M."/>
            <person name="Mejri S."/>
            <person name="Dirks R."/>
            <person name="Jansen H."/>
            <person name="Henkel C."/>
            <person name="Chen W.J."/>
            <person name="Zahm M."/>
            <person name="Cabau C."/>
            <person name="Klopp C."/>
            <person name="Thompson A.W."/>
            <person name="Robinson-Rechavi M."/>
            <person name="Braasch I."/>
            <person name="Lecointre G."/>
            <person name="Bobe J."/>
            <person name="Postlethwait J.H."/>
            <person name="Berthelot C."/>
            <person name="Roest Crollius H."/>
            <person name="Guiguen Y."/>
        </authorList>
    </citation>
    <scope>NUCLEOTIDE SEQUENCE</scope>
    <source>
        <strain evidence="6">Concon-B</strain>
    </source>
</reference>
<dbReference type="EMBL" id="JAFJMO010000004">
    <property type="protein sequence ID" value="KAJ8278942.1"/>
    <property type="molecule type" value="Genomic_DNA"/>
</dbReference>
<organism evidence="6 7">
    <name type="scientific">Conger conger</name>
    <name type="common">Conger eel</name>
    <name type="synonym">Muraena conger</name>
    <dbReference type="NCBI Taxonomy" id="82655"/>
    <lineage>
        <taxon>Eukaryota</taxon>
        <taxon>Metazoa</taxon>
        <taxon>Chordata</taxon>
        <taxon>Craniata</taxon>
        <taxon>Vertebrata</taxon>
        <taxon>Euteleostomi</taxon>
        <taxon>Actinopterygii</taxon>
        <taxon>Neopterygii</taxon>
        <taxon>Teleostei</taxon>
        <taxon>Anguilliformes</taxon>
        <taxon>Congridae</taxon>
        <taxon>Conger</taxon>
    </lineage>
</organism>
<comment type="similarity">
    <text evidence="3 4">Belongs to the ANP32 family.</text>
</comment>
<sequence>MEMEKRINLELRNRKPAEVKELVLDNCRTDDGKILGLTAEFDNLEFLSMINVNLVSLDNLPKLPKLRKLELSDNRVSGGLEALAEKTPNLTHLNLSGNKIKDLGTLEPLKKLPTLSSVDLFNCEVTMLLDYRESVLDLLPQITYLDGFDADDQEALDSDPSGLEDELDDEEDGESGGEEEEDEDEEDLDVEDEDEEDVDVDDDDEDEDEEGGDSDEVDDEDDDDAETHGEKRKREPDDEDDDDDDDEDDE</sequence>
<evidence type="ECO:0000256" key="3">
    <source>
        <dbReference type="ARBA" id="ARBA00025777"/>
    </source>
</evidence>
<keyword evidence="4" id="KW-0539">Nucleus</keyword>
<evidence type="ECO:0000256" key="1">
    <source>
        <dbReference type="ARBA" id="ARBA00022614"/>
    </source>
</evidence>
<keyword evidence="7" id="KW-1185">Reference proteome</keyword>
<comment type="caution">
    <text evidence="6">The sequence shown here is derived from an EMBL/GenBank/DDBJ whole genome shotgun (WGS) entry which is preliminary data.</text>
</comment>
<feature type="compositionally biased region" description="Acidic residues" evidence="5">
    <location>
        <begin position="151"/>
        <end position="225"/>
    </location>
</feature>
<evidence type="ECO:0000256" key="2">
    <source>
        <dbReference type="ARBA" id="ARBA00022737"/>
    </source>
</evidence>
<dbReference type="OrthoDB" id="2160613at2759"/>
<dbReference type="InterPro" id="IPR001611">
    <property type="entry name" value="Leu-rich_rpt"/>
</dbReference>
<keyword evidence="1 4" id="KW-0433">Leucine-rich repeat</keyword>
<dbReference type="GO" id="GO:0042981">
    <property type="term" value="P:regulation of apoptotic process"/>
    <property type="evidence" value="ECO:0007669"/>
    <property type="project" value="TreeGrafter"/>
</dbReference>
<dbReference type="Gene3D" id="3.80.10.10">
    <property type="entry name" value="Ribonuclease Inhibitor"/>
    <property type="match status" value="1"/>
</dbReference>
<feature type="compositionally biased region" description="Basic and acidic residues" evidence="5">
    <location>
        <begin position="226"/>
        <end position="236"/>
    </location>
</feature>
<dbReference type="AlphaFoldDB" id="A0A9Q1I1N9"/>
<evidence type="ECO:0000313" key="7">
    <source>
        <dbReference type="Proteomes" id="UP001152803"/>
    </source>
</evidence>